<evidence type="ECO:0000256" key="1">
    <source>
        <dbReference type="SAM" id="MobiDB-lite"/>
    </source>
</evidence>
<feature type="compositionally biased region" description="Basic residues" evidence="1">
    <location>
        <begin position="53"/>
        <end position="64"/>
    </location>
</feature>
<feature type="region of interest" description="Disordered" evidence="1">
    <location>
        <begin position="1"/>
        <end position="81"/>
    </location>
</feature>
<accession>A0A1D1Z7L8</accession>
<proteinExistence type="predicted"/>
<name>A0A1D1Z7L8_9ARAE</name>
<feature type="compositionally biased region" description="Basic and acidic residues" evidence="1">
    <location>
        <begin position="18"/>
        <end position="52"/>
    </location>
</feature>
<organism evidence="2">
    <name type="scientific">Anthurium amnicola</name>
    <dbReference type="NCBI Taxonomy" id="1678845"/>
    <lineage>
        <taxon>Eukaryota</taxon>
        <taxon>Viridiplantae</taxon>
        <taxon>Streptophyta</taxon>
        <taxon>Embryophyta</taxon>
        <taxon>Tracheophyta</taxon>
        <taxon>Spermatophyta</taxon>
        <taxon>Magnoliopsida</taxon>
        <taxon>Liliopsida</taxon>
        <taxon>Araceae</taxon>
        <taxon>Pothoideae</taxon>
        <taxon>Potheae</taxon>
        <taxon>Anthurium</taxon>
    </lineage>
</organism>
<feature type="non-terminal residue" evidence="2">
    <location>
        <position position="1"/>
    </location>
</feature>
<reference evidence="2" key="1">
    <citation type="submission" date="2015-07" db="EMBL/GenBank/DDBJ databases">
        <title>Transcriptome Assembly of Anthurium amnicola.</title>
        <authorList>
            <person name="Suzuki J."/>
        </authorList>
    </citation>
    <scope>NUCLEOTIDE SEQUENCE</scope>
</reference>
<protein>
    <submittedName>
        <fullName evidence="2">Uncharacterized protein</fullName>
    </submittedName>
</protein>
<evidence type="ECO:0000313" key="2">
    <source>
        <dbReference type="EMBL" id="JAT62913.1"/>
    </source>
</evidence>
<dbReference type="AlphaFoldDB" id="A0A1D1Z7L8"/>
<sequence>ERVGRAEPEADGGGGERPNPDGRRQRGDGYEEAGDGGRRPHHPCEARHDVGSHPRRQQRRHPHLASRCSPEQRRRSQGLPFVTLAAGRLPWRHLQGLQARGGSRSPGDPGAQAPHSSQPGEEAGGLRFGAGSEQGFPYLLLIPQQPRRGLCGAVHKQGGLPHAGGEEAEWGSWRLPGQQQMAEELLAPGVKAVKFRAKANRLRILTKRK</sequence>
<dbReference type="EMBL" id="GDJX01005023">
    <property type="protein sequence ID" value="JAT62913.1"/>
    <property type="molecule type" value="Transcribed_RNA"/>
</dbReference>
<gene>
    <name evidence="2" type="ORF">g.21781</name>
</gene>
<feature type="region of interest" description="Disordered" evidence="1">
    <location>
        <begin position="98"/>
        <end position="129"/>
    </location>
</feature>